<feature type="compositionally biased region" description="Basic and acidic residues" evidence="1">
    <location>
        <begin position="819"/>
        <end position="828"/>
    </location>
</feature>
<dbReference type="GO" id="GO:0055085">
    <property type="term" value="P:transmembrane transport"/>
    <property type="evidence" value="ECO:0007669"/>
    <property type="project" value="TreeGrafter"/>
</dbReference>
<feature type="transmembrane region" description="Helical" evidence="2">
    <location>
        <begin position="466"/>
        <end position="484"/>
    </location>
</feature>
<gene>
    <name evidence="5" type="ORF">GNLVRS02_ARAD1C44814g</name>
</gene>
<dbReference type="PANTHER" id="PTHR31145:SF6">
    <property type="entry name" value="INTEGRAL MEMBRANE PROTEIN (AFU_ORTHOLOGUE AFUA_7G01610)"/>
    <property type="match status" value="1"/>
</dbReference>
<feature type="transmembrane region" description="Helical" evidence="2">
    <location>
        <begin position="306"/>
        <end position="334"/>
    </location>
</feature>
<dbReference type="InterPro" id="IPR040241">
    <property type="entry name" value="TRP_Flc/Pkd2-like"/>
</dbReference>
<proteinExistence type="predicted"/>
<dbReference type="EMBL" id="HG937693">
    <property type="protein sequence ID" value="CDP35847.1"/>
    <property type="molecule type" value="Genomic_DNA"/>
</dbReference>
<feature type="domain" description="TRP C-terminal" evidence="4">
    <location>
        <begin position="275"/>
        <end position="547"/>
    </location>
</feature>
<feature type="region of interest" description="Disordered" evidence="1">
    <location>
        <begin position="674"/>
        <end position="719"/>
    </location>
</feature>
<evidence type="ECO:0000256" key="1">
    <source>
        <dbReference type="SAM" id="MobiDB-lite"/>
    </source>
</evidence>
<keyword evidence="2" id="KW-0812">Transmembrane</keyword>
<dbReference type="InterPro" id="IPR010308">
    <property type="entry name" value="TRP_C"/>
</dbReference>
<feature type="chain" id="PRO_5001593200" evidence="3">
    <location>
        <begin position="21"/>
        <end position="878"/>
    </location>
</feature>
<feature type="compositionally biased region" description="Gly residues" evidence="1">
    <location>
        <begin position="786"/>
        <end position="795"/>
    </location>
</feature>
<dbReference type="Pfam" id="PF06011">
    <property type="entry name" value="TRP"/>
    <property type="match status" value="1"/>
</dbReference>
<keyword evidence="3" id="KW-0732">Signal</keyword>
<evidence type="ECO:0000313" key="5">
    <source>
        <dbReference type="EMBL" id="CDP35847.1"/>
    </source>
</evidence>
<dbReference type="PANTHER" id="PTHR31145">
    <property type="entry name" value="INTEGRAL MEMBRANE PROTEIN (AFU_ORTHOLOGUE AFUA_7G01610)"/>
    <property type="match status" value="1"/>
</dbReference>
<keyword evidence="2" id="KW-1133">Transmembrane helix</keyword>
<evidence type="ECO:0000259" key="4">
    <source>
        <dbReference type="Pfam" id="PF06011"/>
    </source>
</evidence>
<evidence type="ECO:0000256" key="2">
    <source>
        <dbReference type="SAM" id="Phobius"/>
    </source>
</evidence>
<reference evidence="5" key="1">
    <citation type="submission" date="2014-02" db="EMBL/GenBank/DDBJ databases">
        <authorList>
            <person name="Genoscope - CEA"/>
        </authorList>
    </citation>
    <scope>NUCLEOTIDE SEQUENCE</scope>
    <source>
        <strain evidence="5">LS3</strain>
    </source>
</reference>
<feature type="transmembrane region" description="Helical" evidence="2">
    <location>
        <begin position="390"/>
        <end position="408"/>
    </location>
</feature>
<name>A0A060TAC9_BLAAD</name>
<dbReference type="PhylomeDB" id="A0A060TAC9"/>
<dbReference type="GO" id="GO:0016020">
    <property type="term" value="C:membrane"/>
    <property type="evidence" value="ECO:0007669"/>
    <property type="project" value="TreeGrafter"/>
</dbReference>
<feature type="transmembrane region" description="Helical" evidence="2">
    <location>
        <begin position="355"/>
        <end position="378"/>
    </location>
</feature>
<reference evidence="5" key="2">
    <citation type="submission" date="2014-06" db="EMBL/GenBank/DDBJ databases">
        <title>The complete genome of Blastobotrys (Arxula) adeninivorans LS3 - a yeast of biotechnological interest.</title>
        <authorList>
            <person name="Kunze G."/>
            <person name="Gaillardin C."/>
            <person name="Czernicka M."/>
            <person name="Durrens P."/>
            <person name="Martin T."/>
            <person name="Boer E."/>
            <person name="Gabaldon T."/>
            <person name="Cruz J."/>
            <person name="Talla E."/>
            <person name="Marck C."/>
            <person name="Goffeau A."/>
            <person name="Barbe V."/>
            <person name="Baret P."/>
            <person name="Baronian K."/>
            <person name="Beier S."/>
            <person name="Bleykasten C."/>
            <person name="Bode R."/>
            <person name="Casaregola S."/>
            <person name="Despons L."/>
            <person name="Fairhead C."/>
            <person name="Giersberg M."/>
            <person name="Gierski P."/>
            <person name="Hahnel U."/>
            <person name="Hartmann A."/>
            <person name="Jankowska D."/>
            <person name="Jubin C."/>
            <person name="Jung P."/>
            <person name="Lafontaine I."/>
            <person name="Leh-Louis V."/>
            <person name="Lemaire M."/>
            <person name="Marcet-Houben M."/>
            <person name="Mascher M."/>
            <person name="Morel G."/>
            <person name="Richard G.-F."/>
            <person name="Riechen J."/>
            <person name="Sacerdot C."/>
            <person name="Sarkar A."/>
            <person name="Savel G."/>
            <person name="Schacherer J."/>
            <person name="Sherman D."/>
            <person name="Straub M.-L."/>
            <person name="Stein N."/>
            <person name="Thierry A."/>
            <person name="Trautwein-Schult A."/>
            <person name="Westhof E."/>
            <person name="Worch S."/>
            <person name="Dujon B."/>
            <person name="Souciet J.-L."/>
            <person name="Wincker P."/>
            <person name="Scholz U."/>
            <person name="Neuveglise N."/>
        </authorList>
    </citation>
    <scope>NUCLEOTIDE SEQUENCE</scope>
    <source>
        <strain evidence="5">LS3</strain>
    </source>
</reference>
<feature type="compositionally biased region" description="Acidic residues" evidence="1">
    <location>
        <begin position="700"/>
        <end position="710"/>
    </location>
</feature>
<evidence type="ECO:0000256" key="3">
    <source>
        <dbReference type="SAM" id="SignalP"/>
    </source>
</evidence>
<feature type="transmembrane region" description="Helical" evidence="2">
    <location>
        <begin position="163"/>
        <end position="189"/>
    </location>
</feature>
<sequence>MRKLVGGLSLLLGWAGVGYGANVTFSDCLATHNGTRFYPTAVEAFYLTPDNVTNNVLRFEITGDVAGGQIIDLDASTNTYTTFKASAKVLQYTIYSNYSRFCDLAVDGCPFGPQNSTFAFEFPVNSAFEGVSFDSTFYIIDPSQDGQMIGCISTGVTPTLPQYVWYVLLFVIVALFVVLVVVYFMCLYLNPWTGTSNIYLSTSNYDHHHDAIRLITPGALDLLRYLQFAFFSACLNLNYPGFFPAALASLSWSTLLFGTNFVNDNGPDKSDLNLNDNVYPRMHHSGIERVAGILQLNSAFEVWPSFIVWFLSAFGVMILLSVILVIAMAIIWRVRRKSIVPTEMKERGLAFVGGVAIRMIFTAFSLPLLSYSFFQMVIARSSQSPTVADVFGGLVLAAWIIGAGYMTFRVVRMSPMKLFNDLPTMLLVGPLYNTYQEAKARFFIIDLAVTLLRGMTIGGIQDSGLAQISLLATIEVAYCIGVACAKPYHPAANMNLITVLVSMIKIVQIFLLLPFVATLNVGAATRGWLGYVILIIHALIFVMWFVRAIQVLIELIARLNGAGAPPTAGEHAYGMKQLSKRKVDEEGGVGAGISDGPDMTAAAAVTRPAAPLLINTNVSDRRMSGQARDDVFEDVFVGSPTSEHATTTPLSVHHPPAAASAGYYRRPRRRMSSHDWAYGVPSPTDERKRLVNYSTKEETEPAEGPEEEEFTFIQEQSRKRRDYAVREADIYYTKRGSDDRVEYDDDEDDSAAHKHLSYQGHNPNNDSDDDYGHNEKINGNNTNARGGDGGARGGIINGLKGTMSVFKDSIRKMTAPQRPQEKGFEVLRRPRPIIRDSTTPNDQTLRQDRKDSSAPEYTGMALSQPGSPASSSYVSADD</sequence>
<feature type="transmembrane region" description="Helical" evidence="2">
    <location>
        <begin position="528"/>
        <end position="546"/>
    </location>
</feature>
<protein>
    <submittedName>
        <fullName evidence="5">ARAD1C44814p</fullName>
    </submittedName>
</protein>
<feature type="transmembrane region" description="Helical" evidence="2">
    <location>
        <begin position="496"/>
        <end position="516"/>
    </location>
</feature>
<feature type="signal peptide" evidence="3">
    <location>
        <begin position="1"/>
        <end position="20"/>
    </location>
</feature>
<feature type="compositionally biased region" description="Basic and acidic residues" evidence="1">
    <location>
        <begin position="684"/>
        <end position="699"/>
    </location>
</feature>
<feature type="region of interest" description="Disordered" evidence="1">
    <location>
        <begin position="737"/>
        <end position="795"/>
    </location>
</feature>
<keyword evidence="2" id="KW-0472">Membrane</keyword>
<accession>A0A060TAC9</accession>
<organism evidence="5">
    <name type="scientific">Blastobotrys adeninivorans</name>
    <name type="common">Yeast</name>
    <name type="synonym">Arxula adeninivorans</name>
    <dbReference type="NCBI Taxonomy" id="409370"/>
    <lineage>
        <taxon>Eukaryota</taxon>
        <taxon>Fungi</taxon>
        <taxon>Dikarya</taxon>
        <taxon>Ascomycota</taxon>
        <taxon>Saccharomycotina</taxon>
        <taxon>Dipodascomycetes</taxon>
        <taxon>Dipodascales</taxon>
        <taxon>Trichomonascaceae</taxon>
        <taxon>Blastobotrys</taxon>
    </lineage>
</organism>
<dbReference type="AlphaFoldDB" id="A0A060TAC9"/>
<feature type="region of interest" description="Disordered" evidence="1">
    <location>
        <begin position="812"/>
        <end position="878"/>
    </location>
</feature>
<feature type="compositionally biased region" description="Polar residues" evidence="1">
    <location>
        <begin position="864"/>
        <end position="878"/>
    </location>
</feature>